<keyword evidence="11" id="KW-0269">Exonuclease</keyword>
<dbReference type="GO" id="GO:0016874">
    <property type="term" value="F:ligase activity"/>
    <property type="evidence" value="ECO:0007669"/>
    <property type="project" value="UniProtKB-KW"/>
</dbReference>
<evidence type="ECO:0000256" key="2">
    <source>
        <dbReference type="ARBA" id="ARBA00012727"/>
    </source>
</evidence>
<evidence type="ECO:0000259" key="22">
    <source>
        <dbReference type="PROSITE" id="PS50160"/>
    </source>
</evidence>
<keyword evidence="17" id="KW-0464">Manganese</keyword>
<dbReference type="InterPro" id="IPR012309">
    <property type="entry name" value="DNA_ligase_ATP-dep_C"/>
</dbReference>
<keyword evidence="16" id="KW-0234">DNA repair</keyword>
<evidence type="ECO:0000256" key="3">
    <source>
        <dbReference type="ARBA" id="ARBA00022598"/>
    </source>
</evidence>
<evidence type="ECO:0000256" key="18">
    <source>
        <dbReference type="ARBA" id="ARBA00023268"/>
    </source>
</evidence>
<sequence length="920" mass="101850">MGLKEYNNKRHFNETPEPAGKSKASKGALRFVVQKHDASSLHYDFRLELDGVLLSWAVPKGPSLNPADRRLAMHVEDHPFDYRNFEGVIPEGNYGAGTVIVWDEGTYAPAGGTDASRKEQDAELRRQYEAGSMKFILQGEKLKGTYSLRRMKDERAWLLLKGKDADASTDDVTLQDRSVKTGRSITEVALAHGAKPNHPEATGKKSARKPAPAKAAAPAKAPAKKAAPKAARRQAAIPFKKIVGDAWTLARETAMPQLVTPMLATLVDAPFSDPGWIYEIKWDGYRAVGYVQGGEAELISRNLKPFTEKYTPVAKALGQLPFDAVFDGEIVAVDERGLGNFQLLQNWQNSPVSLRYYIFDLLWINGHDVTALPLLQRKALLKALLPANDDVLFYSDHVEGKGDAFFKAALKQGLEGIMGKKGDSIYTVGQRTPDWLKIKVNQRQEVVIAGFTQPRNSRKFFGAILLGAHVDGKLVYVGHSGSGFNRKSLEDLHSKMLPLATDDCPFEKCPKANMPVTWVQPKLVCEIKFTEWTREGIARHPIFMGLRTDKKAKDVIIEKSKTVQSMIKKAAPGKAASKAAKKAAPKKAAAPKASSGTKKTAAAKEPKSTGKQLSESDGGGPSLTLNKHLITFTNLDKPYWKAEGLVKRDLVNYYLRMAPYILPYLKGRPQSLHRHPNGVGGAHFFQKDMEGKIPDWIPLHTDFSESTAKEVHYMICNDEATLTYMANLGCIELHPWHSRAESWQQPDWCLIDLDPEGISFEQVIDCAQVVRQVVESIGATCCVKTSGSTGIHIYIPLGGKYSFEQSRQLAELIVAMVHAELPGTTSLERSPSKRKNRIYLDFLQNSETQTAAAPYSLRPKPGAPVSTPLHWDEVKRGLTPQTWHMNNILERVQSEGDLFKPVLGKGIDLAKVLKKLDAIR</sequence>
<evidence type="ECO:0000256" key="16">
    <source>
        <dbReference type="ARBA" id="ARBA00023204"/>
    </source>
</evidence>
<dbReference type="InterPro" id="IPR012310">
    <property type="entry name" value="DNA_ligase_ATP-dep_cent"/>
</dbReference>
<evidence type="ECO:0000256" key="8">
    <source>
        <dbReference type="ARBA" id="ARBA00022741"/>
    </source>
</evidence>
<organism evidence="23 24">
    <name type="scientific">Flaviaesturariibacter amylovorans</name>
    <dbReference type="NCBI Taxonomy" id="1084520"/>
    <lineage>
        <taxon>Bacteria</taxon>
        <taxon>Pseudomonadati</taxon>
        <taxon>Bacteroidota</taxon>
        <taxon>Chitinophagia</taxon>
        <taxon>Chitinophagales</taxon>
        <taxon>Chitinophagaceae</taxon>
        <taxon>Flaviaestuariibacter</taxon>
    </lineage>
</organism>
<feature type="domain" description="ATP-dependent DNA ligase family profile" evidence="22">
    <location>
        <begin position="347"/>
        <end position="449"/>
    </location>
</feature>
<evidence type="ECO:0000256" key="1">
    <source>
        <dbReference type="ARBA" id="ARBA00001936"/>
    </source>
</evidence>
<evidence type="ECO:0000256" key="13">
    <source>
        <dbReference type="ARBA" id="ARBA00022932"/>
    </source>
</evidence>
<dbReference type="EMBL" id="BAABGY010000008">
    <property type="protein sequence ID" value="GAA4334185.1"/>
    <property type="molecule type" value="Genomic_DNA"/>
</dbReference>
<protein>
    <recommendedName>
        <fullName evidence="2">DNA ligase (ATP)</fullName>
        <ecNumber evidence="2">6.5.1.1</ecNumber>
    </recommendedName>
    <alternativeName>
        <fullName evidence="19">NHEJ DNA polymerase</fullName>
    </alternativeName>
</protein>
<dbReference type="SUPFAM" id="SSF50249">
    <property type="entry name" value="Nucleic acid-binding proteins"/>
    <property type="match status" value="1"/>
</dbReference>
<feature type="compositionally biased region" description="Low complexity" evidence="21">
    <location>
        <begin position="209"/>
        <end position="221"/>
    </location>
</feature>
<evidence type="ECO:0000256" key="20">
    <source>
        <dbReference type="ARBA" id="ARBA00034003"/>
    </source>
</evidence>
<evidence type="ECO:0000256" key="19">
    <source>
        <dbReference type="ARBA" id="ARBA00029943"/>
    </source>
</evidence>
<keyword evidence="12" id="KW-0067">ATP-binding</keyword>
<dbReference type="Pfam" id="PF21686">
    <property type="entry name" value="LigD_Prim-Pol"/>
    <property type="match status" value="1"/>
</dbReference>
<dbReference type="PROSITE" id="PS50160">
    <property type="entry name" value="DNA_LIGASE_A3"/>
    <property type="match status" value="1"/>
</dbReference>
<keyword evidence="5" id="KW-0548">Nucleotidyltransferase</keyword>
<dbReference type="InterPro" id="IPR012340">
    <property type="entry name" value="NA-bd_OB-fold"/>
</dbReference>
<dbReference type="InterPro" id="IPR014145">
    <property type="entry name" value="LigD_pol_dom"/>
</dbReference>
<feature type="compositionally biased region" description="Basic and acidic residues" evidence="21">
    <location>
        <begin position="1"/>
        <end position="14"/>
    </location>
</feature>
<dbReference type="InterPro" id="IPR014143">
    <property type="entry name" value="NHEJ_ligase_prk"/>
</dbReference>
<keyword evidence="7" id="KW-0479">Metal-binding</keyword>
<proteinExistence type="predicted"/>
<keyword evidence="3 23" id="KW-0436">Ligase</keyword>
<dbReference type="PANTHER" id="PTHR42705">
    <property type="entry name" value="BIFUNCTIONAL NON-HOMOLOGOUS END JOINING PROTEIN LIGD"/>
    <property type="match status" value="1"/>
</dbReference>
<feature type="compositionally biased region" description="Basic residues" evidence="21">
    <location>
        <begin position="222"/>
        <end position="232"/>
    </location>
</feature>
<evidence type="ECO:0000256" key="5">
    <source>
        <dbReference type="ARBA" id="ARBA00022695"/>
    </source>
</evidence>
<keyword evidence="13" id="KW-0239">DNA-directed DNA polymerase</keyword>
<dbReference type="CDD" id="cd07906">
    <property type="entry name" value="Adenylation_DNA_ligase_LigD_LigC"/>
    <property type="match status" value="1"/>
</dbReference>
<feature type="region of interest" description="Disordered" evidence="21">
    <location>
        <begin position="1"/>
        <end position="24"/>
    </location>
</feature>
<dbReference type="NCBIfam" id="TIGR02777">
    <property type="entry name" value="LigD_PE_dom"/>
    <property type="match status" value="1"/>
</dbReference>
<evidence type="ECO:0000256" key="21">
    <source>
        <dbReference type="SAM" id="MobiDB-lite"/>
    </source>
</evidence>
<evidence type="ECO:0000256" key="7">
    <source>
        <dbReference type="ARBA" id="ARBA00022723"/>
    </source>
</evidence>
<keyword evidence="18" id="KW-0511">Multifunctional enzyme</keyword>
<gene>
    <name evidence="23" type="primary">ligD</name>
    <name evidence="23" type="ORF">GCM10023184_27990</name>
</gene>
<keyword evidence="4" id="KW-0808">Transferase</keyword>
<dbReference type="NCBIfam" id="TIGR02778">
    <property type="entry name" value="ligD_pol"/>
    <property type="match status" value="1"/>
</dbReference>
<dbReference type="EC" id="6.5.1.1" evidence="2"/>
<evidence type="ECO:0000313" key="23">
    <source>
        <dbReference type="EMBL" id="GAA4334185.1"/>
    </source>
</evidence>
<dbReference type="Gene3D" id="3.90.920.10">
    <property type="entry name" value="DNA primase, PRIM domain"/>
    <property type="match status" value="1"/>
</dbReference>
<keyword evidence="15" id="KW-0233">DNA recombination</keyword>
<dbReference type="Gene3D" id="3.30.470.30">
    <property type="entry name" value="DNA ligase/mRNA capping enzyme"/>
    <property type="match status" value="1"/>
</dbReference>
<name>A0ABP8H4D6_9BACT</name>
<dbReference type="RefSeq" id="WP_345256382.1">
    <property type="nucleotide sequence ID" value="NZ_BAABGY010000008.1"/>
</dbReference>
<evidence type="ECO:0000256" key="17">
    <source>
        <dbReference type="ARBA" id="ARBA00023211"/>
    </source>
</evidence>
<dbReference type="Pfam" id="PF13298">
    <property type="entry name" value="LigD_N"/>
    <property type="match status" value="1"/>
</dbReference>
<evidence type="ECO:0000256" key="14">
    <source>
        <dbReference type="ARBA" id="ARBA00023125"/>
    </source>
</evidence>
<evidence type="ECO:0000256" key="6">
    <source>
        <dbReference type="ARBA" id="ARBA00022722"/>
    </source>
</evidence>
<dbReference type="Gene3D" id="3.30.1490.70">
    <property type="match status" value="1"/>
</dbReference>
<evidence type="ECO:0000313" key="24">
    <source>
        <dbReference type="Proteomes" id="UP001501725"/>
    </source>
</evidence>
<evidence type="ECO:0000256" key="11">
    <source>
        <dbReference type="ARBA" id="ARBA00022839"/>
    </source>
</evidence>
<evidence type="ECO:0000256" key="9">
    <source>
        <dbReference type="ARBA" id="ARBA00022763"/>
    </source>
</evidence>
<dbReference type="InterPro" id="IPR014146">
    <property type="entry name" value="LigD_ligase_dom"/>
</dbReference>
<accession>A0ABP8H4D6</accession>
<dbReference type="Gene3D" id="2.40.50.140">
    <property type="entry name" value="Nucleic acid-binding proteins"/>
    <property type="match status" value="1"/>
</dbReference>
<comment type="catalytic activity">
    <reaction evidence="20">
        <text>ATP + (deoxyribonucleotide)n-3'-hydroxyl + 5'-phospho-(deoxyribonucleotide)m = (deoxyribonucleotide)n+m + AMP + diphosphate.</text>
        <dbReference type="EC" id="6.5.1.1"/>
    </reaction>
</comment>
<feature type="compositionally biased region" description="Low complexity" evidence="21">
    <location>
        <begin position="568"/>
        <end position="578"/>
    </location>
</feature>
<keyword evidence="14" id="KW-0238">DNA-binding</keyword>
<dbReference type="Pfam" id="PF04679">
    <property type="entry name" value="DNA_ligase_A_C"/>
    <property type="match status" value="1"/>
</dbReference>
<evidence type="ECO:0000256" key="15">
    <source>
        <dbReference type="ARBA" id="ARBA00023172"/>
    </source>
</evidence>
<keyword evidence="10" id="KW-0378">Hydrolase</keyword>
<dbReference type="Pfam" id="PF01068">
    <property type="entry name" value="DNA_ligase_A_M"/>
    <property type="match status" value="1"/>
</dbReference>
<dbReference type="NCBIfam" id="TIGR02779">
    <property type="entry name" value="NHEJ_ligase_lig"/>
    <property type="match status" value="1"/>
</dbReference>
<dbReference type="CDD" id="cd07971">
    <property type="entry name" value="OBF_DNA_ligase_LigD"/>
    <property type="match status" value="1"/>
</dbReference>
<dbReference type="InterPro" id="IPR052171">
    <property type="entry name" value="NHEJ_LigD"/>
</dbReference>
<evidence type="ECO:0000256" key="10">
    <source>
        <dbReference type="ARBA" id="ARBA00022801"/>
    </source>
</evidence>
<keyword evidence="6" id="KW-0540">Nuclease</keyword>
<keyword evidence="8" id="KW-0547">Nucleotide-binding</keyword>
<comment type="caution">
    <text evidence="23">The sequence shown here is derived from an EMBL/GenBank/DDBJ whole genome shotgun (WGS) entry which is preliminary data.</text>
</comment>
<dbReference type="SUPFAM" id="SSF56091">
    <property type="entry name" value="DNA ligase/mRNA capping enzyme, catalytic domain"/>
    <property type="match status" value="1"/>
</dbReference>
<evidence type="ECO:0000256" key="12">
    <source>
        <dbReference type="ARBA" id="ARBA00022840"/>
    </source>
</evidence>
<evidence type="ECO:0000256" key="4">
    <source>
        <dbReference type="ARBA" id="ARBA00022679"/>
    </source>
</evidence>
<comment type="cofactor">
    <cofactor evidence="1">
        <name>Mn(2+)</name>
        <dbReference type="ChEBI" id="CHEBI:29035"/>
    </cofactor>
</comment>
<dbReference type="InterPro" id="IPR014144">
    <property type="entry name" value="LigD_PE_domain"/>
</dbReference>
<reference evidence="24" key="1">
    <citation type="journal article" date="2019" name="Int. J. Syst. Evol. Microbiol.">
        <title>The Global Catalogue of Microorganisms (GCM) 10K type strain sequencing project: providing services to taxonomists for standard genome sequencing and annotation.</title>
        <authorList>
            <consortium name="The Broad Institute Genomics Platform"/>
            <consortium name="The Broad Institute Genome Sequencing Center for Infectious Disease"/>
            <person name="Wu L."/>
            <person name="Ma J."/>
        </authorList>
    </citation>
    <scope>NUCLEOTIDE SEQUENCE [LARGE SCALE GENOMIC DNA]</scope>
    <source>
        <strain evidence="24">JCM 17919</strain>
    </source>
</reference>
<feature type="compositionally biased region" description="Low complexity" evidence="21">
    <location>
        <begin position="586"/>
        <end position="600"/>
    </location>
</feature>
<feature type="region of interest" description="Disordered" evidence="21">
    <location>
        <begin position="568"/>
        <end position="620"/>
    </location>
</feature>
<dbReference type="CDD" id="cd04865">
    <property type="entry name" value="LigD_Pol_like_2"/>
    <property type="match status" value="1"/>
</dbReference>
<feature type="region of interest" description="Disordered" evidence="21">
    <location>
        <begin position="191"/>
        <end position="232"/>
    </location>
</feature>
<dbReference type="NCBIfam" id="TIGR02776">
    <property type="entry name" value="NHEJ_ligase_prk"/>
    <property type="match status" value="1"/>
</dbReference>
<dbReference type="PANTHER" id="PTHR42705:SF2">
    <property type="entry name" value="BIFUNCTIONAL NON-HOMOLOGOUS END JOINING PROTEIN LIGD"/>
    <property type="match status" value="1"/>
</dbReference>
<keyword evidence="24" id="KW-1185">Reference proteome</keyword>
<keyword evidence="9" id="KW-0227">DNA damage</keyword>
<dbReference type="Proteomes" id="UP001501725">
    <property type="component" value="Unassembled WGS sequence"/>
</dbReference>